<dbReference type="InterPro" id="IPR022399">
    <property type="entry name" value="TadA-like_ATPase"/>
</dbReference>
<feature type="region of interest" description="Disordered" evidence="2">
    <location>
        <begin position="340"/>
        <end position="377"/>
    </location>
</feature>
<comment type="caution">
    <text evidence="4">The sequence shown here is derived from an EMBL/GenBank/DDBJ whole genome shotgun (WGS) entry which is preliminary data.</text>
</comment>
<feature type="domain" description="Bacterial type II secretion system protein E" evidence="3">
    <location>
        <begin position="57"/>
        <end position="384"/>
    </location>
</feature>
<gene>
    <name evidence="4" type="ORF">H9634_07010</name>
</gene>
<dbReference type="EMBL" id="JACSPY010000005">
    <property type="protein sequence ID" value="MBD8020525.1"/>
    <property type="molecule type" value="Genomic_DNA"/>
</dbReference>
<name>A0ABR8WTX1_9MICO</name>
<dbReference type="Proteomes" id="UP000651517">
    <property type="component" value="Unassembled WGS sequence"/>
</dbReference>
<evidence type="ECO:0000313" key="4">
    <source>
        <dbReference type="EMBL" id="MBD8020525.1"/>
    </source>
</evidence>
<keyword evidence="5" id="KW-1185">Reference proteome</keyword>
<accession>A0ABR8WTX1</accession>
<dbReference type="Pfam" id="PF00437">
    <property type="entry name" value="T2SSE"/>
    <property type="match status" value="1"/>
</dbReference>
<dbReference type="NCBIfam" id="TIGR03819">
    <property type="entry name" value="heli_sec_ATPase"/>
    <property type="match status" value="1"/>
</dbReference>
<dbReference type="InterPro" id="IPR050921">
    <property type="entry name" value="T4SS_GSP_E_ATPase"/>
</dbReference>
<dbReference type="CDD" id="cd01130">
    <property type="entry name" value="VirB11-like_ATPase"/>
    <property type="match status" value="1"/>
</dbReference>
<evidence type="ECO:0000259" key="3">
    <source>
        <dbReference type="Pfam" id="PF00437"/>
    </source>
</evidence>
<dbReference type="Gene3D" id="3.40.50.300">
    <property type="entry name" value="P-loop containing nucleotide triphosphate hydrolases"/>
    <property type="match status" value="1"/>
</dbReference>
<sequence length="422" mass="43780">MSEWLEPGLINDVRAHLLDHPGPITASAVATAVQRTGRVLGSAALLELVARISAQLAGAGPLQPLLDEPGVTDVFVNGPRDIWVDRGAGLTRVRLSLGGESDVRTLAVRLAALGGRRLDDSTPLVDVQLPDGVRLNAVIPPLSGEHTIMSFRIPRPRGFTLAELIDTGAVPAAIAELLHQILTRRANFLISGGTGSGKTALLGALLAESADDQRLVIVEDSRELSLDHPHVVQLSARQSNVEGAGTVSLTDLVRNALRMRPDRLVVGECRGAEVRDMLTALNTGHEGGCATIHANTGEAVPARLEALGALAGMTPAAVRSQVASAIDVVIHIRRLRTGEAAGTGEATETGEATGSGAGARAGAGAGAGASRQVSELSVPRAEPDGRIVMHPVWHVGTGFDATGLDMLTTLLAERSGIIGPHR</sequence>
<dbReference type="InterPro" id="IPR027417">
    <property type="entry name" value="P-loop_NTPase"/>
</dbReference>
<evidence type="ECO:0000313" key="5">
    <source>
        <dbReference type="Proteomes" id="UP000651517"/>
    </source>
</evidence>
<evidence type="ECO:0000256" key="2">
    <source>
        <dbReference type="SAM" id="MobiDB-lite"/>
    </source>
</evidence>
<dbReference type="RefSeq" id="WP_191725981.1">
    <property type="nucleotide sequence ID" value="NZ_JACSPY010000005.1"/>
</dbReference>
<reference evidence="4 5" key="1">
    <citation type="submission" date="2020-08" db="EMBL/GenBank/DDBJ databases">
        <title>A Genomic Blueprint of the Chicken Gut Microbiome.</title>
        <authorList>
            <person name="Gilroy R."/>
            <person name="Ravi A."/>
            <person name="Getino M."/>
            <person name="Pursley I."/>
            <person name="Horton D.L."/>
            <person name="Alikhan N.-F."/>
            <person name="Baker D."/>
            <person name="Gharbi K."/>
            <person name="Hall N."/>
            <person name="Watson M."/>
            <person name="Adriaenssens E.M."/>
            <person name="Foster-Nyarko E."/>
            <person name="Jarju S."/>
            <person name="Secka A."/>
            <person name="Antonio M."/>
            <person name="Oren A."/>
            <person name="Chaudhuri R."/>
            <person name="La Ragione R.M."/>
            <person name="Hildebrand F."/>
            <person name="Pallen M.J."/>
        </authorList>
    </citation>
    <scope>NUCLEOTIDE SEQUENCE [LARGE SCALE GENOMIC DNA]</scope>
    <source>
        <strain evidence="4 5">Re57</strain>
    </source>
</reference>
<evidence type="ECO:0000256" key="1">
    <source>
        <dbReference type="ARBA" id="ARBA00006611"/>
    </source>
</evidence>
<organism evidence="4 5">
    <name type="scientific">Brevibacterium gallinarum</name>
    <dbReference type="NCBI Taxonomy" id="2762220"/>
    <lineage>
        <taxon>Bacteria</taxon>
        <taxon>Bacillati</taxon>
        <taxon>Actinomycetota</taxon>
        <taxon>Actinomycetes</taxon>
        <taxon>Micrococcales</taxon>
        <taxon>Brevibacteriaceae</taxon>
        <taxon>Brevibacterium</taxon>
    </lineage>
</organism>
<protein>
    <submittedName>
        <fullName evidence="4">TadA family conjugal transfer-associated ATPase</fullName>
    </submittedName>
</protein>
<feature type="compositionally biased region" description="Gly residues" evidence="2">
    <location>
        <begin position="353"/>
        <end position="367"/>
    </location>
</feature>
<comment type="similarity">
    <text evidence="1">Belongs to the GSP E family.</text>
</comment>
<dbReference type="PANTHER" id="PTHR30486:SF6">
    <property type="entry name" value="TYPE IV PILUS RETRACTATION ATPASE PILT"/>
    <property type="match status" value="1"/>
</dbReference>
<dbReference type="Gene3D" id="3.30.450.380">
    <property type="match status" value="1"/>
</dbReference>
<dbReference type="PANTHER" id="PTHR30486">
    <property type="entry name" value="TWITCHING MOTILITY PROTEIN PILT"/>
    <property type="match status" value="1"/>
</dbReference>
<dbReference type="SUPFAM" id="SSF52540">
    <property type="entry name" value="P-loop containing nucleoside triphosphate hydrolases"/>
    <property type="match status" value="1"/>
</dbReference>
<dbReference type="InterPro" id="IPR001482">
    <property type="entry name" value="T2SS/T4SS_dom"/>
</dbReference>
<feature type="compositionally biased region" description="Low complexity" evidence="2">
    <location>
        <begin position="340"/>
        <end position="352"/>
    </location>
</feature>
<proteinExistence type="inferred from homology"/>